<accession>A0A4D4JBE3</accession>
<organism evidence="2 3">
    <name type="scientific">Gandjariella thermophila</name>
    <dbReference type="NCBI Taxonomy" id="1931992"/>
    <lineage>
        <taxon>Bacteria</taxon>
        <taxon>Bacillati</taxon>
        <taxon>Actinomycetota</taxon>
        <taxon>Actinomycetes</taxon>
        <taxon>Pseudonocardiales</taxon>
        <taxon>Pseudonocardiaceae</taxon>
        <taxon>Gandjariella</taxon>
    </lineage>
</organism>
<evidence type="ECO:0000313" key="2">
    <source>
        <dbReference type="EMBL" id="GDY33971.1"/>
    </source>
</evidence>
<keyword evidence="3" id="KW-1185">Reference proteome</keyword>
<proteinExistence type="predicted"/>
<reference evidence="3" key="1">
    <citation type="submission" date="2019-04" db="EMBL/GenBank/DDBJ databases">
        <title>Draft genome sequence of Pseudonocardiaceae bacterium SL3-2-4.</title>
        <authorList>
            <person name="Ningsih F."/>
            <person name="Yokota A."/>
            <person name="Sakai Y."/>
            <person name="Nanatani K."/>
            <person name="Yabe S."/>
            <person name="Oetari A."/>
            <person name="Sjamsuridzal W."/>
        </authorList>
    </citation>
    <scope>NUCLEOTIDE SEQUENCE [LARGE SCALE GENOMIC DNA]</scope>
    <source>
        <strain evidence="3">SL3-2-4</strain>
    </source>
</reference>
<dbReference type="AlphaFoldDB" id="A0A4D4JBE3"/>
<evidence type="ECO:0000313" key="3">
    <source>
        <dbReference type="Proteomes" id="UP000298860"/>
    </source>
</evidence>
<sequence>MATPSRRCAGSICLALAISRPTPPAPRENSPRPVLVLVLRRAADRPVPRRVEVDDRDRDAADLDLVADDRARDPLPRVDPPREVPVRLAMSHTVAEPPRASHQAQ</sequence>
<feature type="region of interest" description="Disordered" evidence="1">
    <location>
        <begin position="64"/>
        <end position="84"/>
    </location>
</feature>
<name>A0A4D4JBE3_9PSEU</name>
<gene>
    <name evidence="2" type="ORF">GTS_56040</name>
</gene>
<dbReference type="EMBL" id="BJFL01000072">
    <property type="protein sequence ID" value="GDY33971.1"/>
    <property type="molecule type" value="Genomic_DNA"/>
</dbReference>
<protein>
    <submittedName>
        <fullName evidence="2">Uncharacterized protein</fullName>
    </submittedName>
</protein>
<dbReference type="Proteomes" id="UP000298860">
    <property type="component" value="Unassembled WGS sequence"/>
</dbReference>
<evidence type="ECO:0000256" key="1">
    <source>
        <dbReference type="SAM" id="MobiDB-lite"/>
    </source>
</evidence>
<comment type="caution">
    <text evidence="2">The sequence shown here is derived from an EMBL/GenBank/DDBJ whole genome shotgun (WGS) entry which is preliminary data.</text>
</comment>